<feature type="transmembrane region" description="Helical" evidence="6">
    <location>
        <begin position="235"/>
        <end position="260"/>
    </location>
</feature>
<keyword evidence="4 6" id="KW-1133">Transmembrane helix</keyword>
<feature type="transmembrane region" description="Helical" evidence="6">
    <location>
        <begin position="72"/>
        <end position="95"/>
    </location>
</feature>
<organism evidence="7 8">
    <name type="scientific">Candidatus Saganbacteria bacterium CG08_land_8_20_14_0_20_45_16</name>
    <dbReference type="NCBI Taxonomy" id="2014293"/>
    <lineage>
        <taxon>Bacteria</taxon>
        <taxon>Bacillati</taxon>
        <taxon>Saganbacteria</taxon>
    </lineage>
</organism>
<evidence type="ECO:0000313" key="7">
    <source>
        <dbReference type="EMBL" id="PIS28459.1"/>
    </source>
</evidence>
<evidence type="ECO:0000313" key="8">
    <source>
        <dbReference type="Proteomes" id="UP000231343"/>
    </source>
</evidence>
<dbReference type="GO" id="GO:0035435">
    <property type="term" value="P:phosphate ion transmembrane transport"/>
    <property type="evidence" value="ECO:0007669"/>
    <property type="project" value="TreeGrafter"/>
</dbReference>
<dbReference type="PANTHER" id="PTHR11101">
    <property type="entry name" value="PHOSPHATE TRANSPORTER"/>
    <property type="match status" value="1"/>
</dbReference>
<feature type="transmembrane region" description="Helical" evidence="6">
    <location>
        <begin position="128"/>
        <end position="146"/>
    </location>
</feature>
<protein>
    <recommendedName>
        <fullName evidence="9">Anion permease</fullName>
    </recommendedName>
</protein>
<name>A0A2H0XWE0_UNCSA</name>
<feature type="transmembrane region" description="Helical" evidence="6">
    <location>
        <begin position="101"/>
        <end position="121"/>
    </location>
</feature>
<evidence type="ECO:0008006" key="9">
    <source>
        <dbReference type="Google" id="ProtNLM"/>
    </source>
</evidence>
<reference evidence="7 8" key="1">
    <citation type="submission" date="2017-09" db="EMBL/GenBank/DDBJ databases">
        <title>Depth-based differentiation of microbial function through sediment-hosted aquifers and enrichment of novel symbionts in the deep terrestrial subsurface.</title>
        <authorList>
            <person name="Probst A.J."/>
            <person name="Ladd B."/>
            <person name="Jarett J.K."/>
            <person name="Geller-Mcgrath D.E."/>
            <person name="Sieber C.M."/>
            <person name="Emerson J.B."/>
            <person name="Anantharaman K."/>
            <person name="Thomas B.C."/>
            <person name="Malmstrom R."/>
            <person name="Stieglmeier M."/>
            <person name="Klingl A."/>
            <person name="Woyke T."/>
            <person name="Ryan C.M."/>
            <person name="Banfield J.F."/>
        </authorList>
    </citation>
    <scope>NUCLEOTIDE SEQUENCE [LARGE SCALE GENOMIC DNA]</scope>
    <source>
        <strain evidence="7">CG08_land_8_20_14_0_20_45_16</strain>
    </source>
</reference>
<dbReference type="AlphaFoldDB" id="A0A2H0XWE0"/>
<feature type="transmembrane region" description="Helical" evidence="6">
    <location>
        <begin position="206"/>
        <end position="223"/>
    </location>
</feature>
<evidence type="ECO:0000256" key="4">
    <source>
        <dbReference type="ARBA" id="ARBA00022989"/>
    </source>
</evidence>
<gene>
    <name evidence="7" type="ORF">COT42_08000</name>
</gene>
<dbReference type="Proteomes" id="UP000231343">
    <property type="component" value="Unassembled WGS sequence"/>
</dbReference>
<keyword evidence="2" id="KW-0813">Transport</keyword>
<comment type="subcellular location">
    <subcellularLocation>
        <location evidence="1">Membrane</location>
        <topology evidence="1">Multi-pass membrane protein</topology>
    </subcellularLocation>
</comment>
<dbReference type="Pfam" id="PF01384">
    <property type="entry name" value="PHO4"/>
    <property type="match status" value="2"/>
</dbReference>
<dbReference type="EMBL" id="PEYM01000131">
    <property type="protein sequence ID" value="PIS28459.1"/>
    <property type="molecule type" value="Genomic_DNA"/>
</dbReference>
<keyword evidence="3 6" id="KW-0812">Transmembrane</keyword>
<accession>A0A2H0XWE0</accession>
<evidence type="ECO:0000256" key="2">
    <source>
        <dbReference type="ARBA" id="ARBA00022448"/>
    </source>
</evidence>
<proteinExistence type="predicted"/>
<dbReference type="GO" id="GO:0005315">
    <property type="term" value="F:phosphate transmembrane transporter activity"/>
    <property type="evidence" value="ECO:0007669"/>
    <property type="project" value="InterPro"/>
</dbReference>
<comment type="caution">
    <text evidence="7">The sequence shown here is derived from an EMBL/GenBank/DDBJ whole genome shotgun (WGS) entry which is preliminary data.</text>
</comment>
<keyword evidence="5 6" id="KW-0472">Membrane</keyword>
<evidence type="ECO:0000256" key="5">
    <source>
        <dbReference type="ARBA" id="ARBA00023136"/>
    </source>
</evidence>
<evidence type="ECO:0000256" key="3">
    <source>
        <dbReference type="ARBA" id="ARBA00022692"/>
    </source>
</evidence>
<feature type="transmembrane region" description="Helical" evidence="6">
    <location>
        <begin position="41"/>
        <end position="60"/>
    </location>
</feature>
<feature type="transmembrane region" description="Helical" evidence="6">
    <location>
        <begin position="295"/>
        <end position="318"/>
    </location>
</feature>
<sequence length="319" mass="34560">MLYFLLATTVVFFAMNMGGSNIAPAFGALYGAKLIKHPKAVLFFTIFVTVGGILLGHNVVKTLGGEVIPKDYLSSNVVLVILLASASGFFITNFLKVPESISWTTVFAISGVGLALGHLNYTVYLKIIPFWLILPAVSFGLTYWLYKKIYPPRQANLYLYQKFFSNENRLRNLAFLSGLYIAFAAGTNNVANAVGPLVGAGLVTPFWGLLSVGPLFGLGGLIFGERIMTTVGSSIVPLGLISASLVSLVTASLLIFASLLGIPQSLVQLSALSIMAIGTVKHEKHLIKQRESRKIFFAWLITPLLSFCLGFLLTKLFII</sequence>
<dbReference type="GO" id="GO:0016020">
    <property type="term" value="C:membrane"/>
    <property type="evidence" value="ECO:0007669"/>
    <property type="project" value="UniProtKB-SubCell"/>
</dbReference>
<dbReference type="InterPro" id="IPR001204">
    <property type="entry name" value="Phos_transporter"/>
</dbReference>
<dbReference type="PANTHER" id="PTHR11101:SF80">
    <property type="entry name" value="PHOSPHATE TRANSPORTER"/>
    <property type="match status" value="1"/>
</dbReference>
<evidence type="ECO:0000256" key="6">
    <source>
        <dbReference type="SAM" id="Phobius"/>
    </source>
</evidence>
<evidence type="ECO:0000256" key="1">
    <source>
        <dbReference type="ARBA" id="ARBA00004141"/>
    </source>
</evidence>